<comment type="caution">
    <text evidence="3">The sequence shown here is derived from an EMBL/GenBank/DDBJ whole genome shotgun (WGS) entry which is preliminary data.</text>
</comment>
<protein>
    <recommendedName>
        <fullName evidence="5">Guanylate-kinase-associated protein</fullName>
    </recommendedName>
</protein>
<dbReference type="GO" id="GO:0099572">
    <property type="term" value="C:postsynaptic specialization"/>
    <property type="evidence" value="ECO:0007669"/>
    <property type="project" value="TreeGrafter"/>
</dbReference>
<feature type="region of interest" description="Disordered" evidence="2">
    <location>
        <begin position="178"/>
        <end position="198"/>
    </location>
</feature>
<organism evidence="3 4">
    <name type="scientific">Pristionchus fissidentatus</name>
    <dbReference type="NCBI Taxonomy" id="1538716"/>
    <lineage>
        <taxon>Eukaryota</taxon>
        <taxon>Metazoa</taxon>
        <taxon>Ecdysozoa</taxon>
        <taxon>Nematoda</taxon>
        <taxon>Chromadorea</taxon>
        <taxon>Rhabditida</taxon>
        <taxon>Rhabditina</taxon>
        <taxon>Diplogasteromorpha</taxon>
        <taxon>Diplogasteroidea</taxon>
        <taxon>Neodiplogasteridae</taxon>
        <taxon>Pristionchus</taxon>
    </lineage>
</organism>
<dbReference type="GO" id="GO:0060090">
    <property type="term" value="F:molecular adaptor activity"/>
    <property type="evidence" value="ECO:0007669"/>
    <property type="project" value="TreeGrafter"/>
</dbReference>
<reference evidence="3" key="1">
    <citation type="submission" date="2023-10" db="EMBL/GenBank/DDBJ databases">
        <title>Genome assembly of Pristionchus species.</title>
        <authorList>
            <person name="Yoshida K."/>
            <person name="Sommer R.J."/>
        </authorList>
    </citation>
    <scope>NUCLEOTIDE SEQUENCE</scope>
    <source>
        <strain evidence="3">RS5133</strain>
    </source>
</reference>
<dbReference type="Proteomes" id="UP001432322">
    <property type="component" value="Unassembled WGS sequence"/>
</dbReference>
<feature type="compositionally biased region" description="Basic and acidic residues" evidence="2">
    <location>
        <begin position="300"/>
        <end position="341"/>
    </location>
</feature>
<feature type="compositionally biased region" description="Basic and acidic residues" evidence="2">
    <location>
        <begin position="531"/>
        <end position="570"/>
    </location>
</feature>
<dbReference type="PANTHER" id="PTHR12353">
    <property type="entry name" value="DISKS LARGE-ASSOCIATED PROTEIN DAP SAP90/PSD-95-ASSOCIATED PROTEIN"/>
    <property type="match status" value="1"/>
</dbReference>
<evidence type="ECO:0000256" key="2">
    <source>
        <dbReference type="SAM" id="MobiDB-lite"/>
    </source>
</evidence>
<name>A0AAV5VLL9_9BILA</name>
<keyword evidence="4" id="KW-1185">Reference proteome</keyword>
<dbReference type="AlphaFoldDB" id="A0AAV5VLL9"/>
<dbReference type="GO" id="GO:0098978">
    <property type="term" value="C:glutamatergic synapse"/>
    <property type="evidence" value="ECO:0007669"/>
    <property type="project" value="TreeGrafter"/>
</dbReference>
<evidence type="ECO:0008006" key="5">
    <source>
        <dbReference type="Google" id="ProtNLM"/>
    </source>
</evidence>
<feature type="compositionally biased region" description="Low complexity" evidence="2">
    <location>
        <begin position="183"/>
        <end position="194"/>
    </location>
</feature>
<evidence type="ECO:0000313" key="3">
    <source>
        <dbReference type="EMBL" id="GMT18669.1"/>
    </source>
</evidence>
<dbReference type="Pfam" id="PF03359">
    <property type="entry name" value="GKAP"/>
    <property type="match status" value="1"/>
</dbReference>
<feature type="compositionally biased region" description="Basic and acidic residues" evidence="2">
    <location>
        <begin position="477"/>
        <end position="488"/>
    </location>
</feature>
<proteinExistence type="inferred from homology"/>
<dbReference type="PANTHER" id="PTHR12353:SF31">
    <property type="entry name" value="LD44824P"/>
    <property type="match status" value="1"/>
</dbReference>
<dbReference type="GO" id="GO:0023052">
    <property type="term" value="P:signaling"/>
    <property type="evidence" value="ECO:0007669"/>
    <property type="project" value="InterPro"/>
</dbReference>
<feature type="region of interest" description="Disordered" evidence="2">
    <location>
        <begin position="477"/>
        <end position="577"/>
    </location>
</feature>
<feature type="compositionally biased region" description="Low complexity" evidence="2">
    <location>
        <begin position="500"/>
        <end position="515"/>
    </location>
</feature>
<feature type="region of interest" description="Disordered" evidence="2">
    <location>
        <begin position="1"/>
        <end position="116"/>
    </location>
</feature>
<evidence type="ECO:0000313" key="4">
    <source>
        <dbReference type="Proteomes" id="UP001432322"/>
    </source>
</evidence>
<feature type="compositionally biased region" description="Polar residues" evidence="2">
    <location>
        <begin position="224"/>
        <end position="250"/>
    </location>
</feature>
<evidence type="ECO:0000256" key="1">
    <source>
        <dbReference type="ARBA" id="ARBA00008839"/>
    </source>
</evidence>
<dbReference type="EMBL" id="BTSY01000003">
    <property type="protein sequence ID" value="GMT18669.1"/>
    <property type="molecule type" value="Genomic_DNA"/>
</dbReference>
<feature type="region of interest" description="Disordered" evidence="2">
    <location>
        <begin position="289"/>
        <end position="343"/>
    </location>
</feature>
<sequence>QMPGKSVTLPPETGGGGEEAEVRPSPVASFLRKMGGRVMGRGRSPAKKSREEIDEGREKSSKSTSKSPARFVGQTLQRLSMRRKEKISLCEEDPSPSTRDGPMTTPRGLPPRPAISENDLRNITIRRGSSDIPITPLAGATTFMSEDNLASGECGGTPYRTPSYVRISCTLNGYRSPSRLNQTPITTTPTRPKTQANGMGKSLVERRLDQLRAPRPGVCPGTPPVTSSPDSRTAYSDCPSTPAVSQSTMGNAACTPTPIKSLISHFDKLKICSTDEEQKENVKPHSLVINEQPVGIEGEGGEKKDPSRLQFDEDEAEKKRREEEKERLEKRLDGGEEKVKEEEEEVNHNVIKVMPKNVPEAEQPVVRDGVFFVSLLATTRATLTEMAKTAEEELDRLQSELSDPAAALLRIVIGKATLLNGKKLKKFDELVQKNLHPRADDPQPATVDDLEGYWGLVEIELLDIAASIRECDEWRERGWTPREEEEKSPSQTSRDGSDSGRGASEASSRPSSRGRVAPKSAVPRPAPVQSEKAREAAEKRRKEMAEMKARMRKEKEEKKNEEEGQEKAEDGGVLMVL</sequence>
<dbReference type="InterPro" id="IPR005026">
    <property type="entry name" value="SAPAP"/>
</dbReference>
<feature type="compositionally biased region" description="Basic and acidic residues" evidence="2">
    <location>
        <begin position="48"/>
        <end position="61"/>
    </location>
</feature>
<feature type="region of interest" description="Disordered" evidence="2">
    <location>
        <begin position="213"/>
        <end position="250"/>
    </location>
</feature>
<gene>
    <name evidence="3" type="ORF">PFISCL1PPCAC_9966</name>
</gene>
<feature type="non-terminal residue" evidence="3">
    <location>
        <position position="1"/>
    </location>
</feature>
<accession>A0AAV5VLL9</accession>
<comment type="similarity">
    <text evidence="1">Belongs to the SAPAP family.</text>
</comment>